<protein>
    <recommendedName>
        <fullName evidence="6">tRNA1(Val) (adenine(37)-N6)-methyltransferase</fullName>
        <ecNumber evidence="6">2.1.1.223</ecNumber>
    </recommendedName>
    <alternativeName>
        <fullName evidence="6">tRNA m6A37 methyltransferase</fullName>
    </alternativeName>
</protein>
<evidence type="ECO:0000256" key="5">
    <source>
        <dbReference type="ARBA" id="ARBA00022694"/>
    </source>
</evidence>
<dbReference type="HAMAP" id="MF_01872">
    <property type="entry name" value="tRNA_methyltr_YfiC"/>
    <property type="match status" value="1"/>
</dbReference>
<keyword evidence="3 6" id="KW-0808">Transferase</keyword>
<dbReference type="EMBL" id="VZCB01000033">
    <property type="protein sequence ID" value="MQN80036.1"/>
    <property type="molecule type" value="Genomic_DNA"/>
</dbReference>
<evidence type="ECO:0000313" key="8">
    <source>
        <dbReference type="EMBL" id="MQN80036.1"/>
    </source>
</evidence>
<dbReference type="GO" id="GO:0016430">
    <property type="term" value="F:tRNA (adenine-N6)-methyltransferase activity"/>
    <property type="evidence" value="ECO:0007669"/>
    <property type="project" value="UniProtKB-UniRule"/>
</dbReference>
<name>A0A6G1TXZ5_9BACT</name>
<dbReference type="InterPro" id="IPR022882">
    <property type="entry name" value="tRNA_adenine-N6_MeTrfase"/>
</dbReference>
<accession>A0A6G1TXZ5</accession>
<dbReference type="OrthoDB" id="5383291at2"/>
<dbReference type="GO" id="GO:0032259">
    <property type="term" value="P:methylation"/>
    <property type="evidence" value="ECO:0007669"/>
    <property type="project" value="UniProtKB-KW"/>
</dbReference>
<reference evidence="8 9" key="1">
    <citation type="submission" date="2019-09" db="EMBL/GenBank/DDBJ databases">
        <title>Distinct polysaccharide growth profiles of human intestinal Prevotella copri isolates.</title>
        <authorList>
            <person name="Fehlner-Peach H."/>
            <person name="Magnabosco C."/>
            <person name="Raghavan V."/>
            <person name="Scher J.U."/>
            <person name="Tett A."/>
            <person name="Cox L.M."/>
            <person name="Gottsegen C."/>
            <person name="Watters A."/>
            <person name="Wiltshire- Gordon J.D."/>
            <person name="Segata N."/>
            <person name="Bonneau R."/>
            <person name="Littman D.R."/>
        </authorList>
    </citation>
    <scope>NUCLEOTIDE SEQUENCE [LARGE SCALE GENOMIC DNA]</scope>
    <source>
        <strain evidence="9">iA622</strain>
    </source>
</reference>
<dbReference type="AlphaFoldDB" id="A0A6G1TXZ5"/>
<dbReference type="InterPro" id="IPR041698">
    <property type="entry name" value="Methyltransf_25"/>
</dbReference>
<dbReference type="GO" id="GO:0003676">
    <property type="term" value="F:nucleic acid binding"/>
    <property type="evidence" value="ECO:0007669"/>
    <property type="project" value="InterPro"/>
</dbReference>
<dbReference type="PANTHER" id="PTHR47739:SF1">
    <property type="entry name" value="TRNA1(VAL) (ADENINE(37)-N6)-METHYLTRANSFERASE"/>
    <property type="match status" value="1"/>
</dbReference>
<evidence type="ECO:0000313" key="9">
    <source>
        <dbReference type="Proteomes" id="UP000480425"/>
    </source>
</evidence>
<comment type="similarity">
    <text evidence="6">Belongs to the methyltransferase superfamily. tRNA (adenine-N(6)-)-methyltransferase family.</text>
</comment>
<evidence type="ECO:0000256" key="6">
    <source>
        <dbReference type="HAMAP-Rule" id="MF_01872"/>
    </source>
</evidence>
<evidence type="ECO:0000256" key="1">
    <source>
        <dbReference type="ARBA" id="ARBA00022490"/>
    </source>
</evidence>
<gene>
    <name evidence="8" type="ORF">F7D73_03485</name>
</gene>
<dbReference type="InterPro" id="IPR029063">
    <property type="entry name" value="SAM-dependent_MTases_sf"/>
</dbReference>
<comment type="catalytic activity">
    <reaction evidence="6">
        <text>adenosine(37) in tRNA1(Val) + S-adenosyl-L-methionine = N(6)-methyladenosine(37) in tRNA1(Val) + S-adenosyl-L-homocysteine + H(+)</text>
        <dbReference type="Rhea" id="RHEA:43160"/>
        <dbReference type="Rhea" id="RHEA-COMP:10369"/>
        <dbReference type="Rhea" id="RHEA-COMP:10370"/>
        <dbReference type="ChEBI" id="CHEBI:15378"/>
        <dbReference type="ChEBI" id="CHEBI:57856"/>
        <dbReference type="ChEBI" id="CHEBI:59789"/>
        <dbReference type="ChEBI" id="CHEBI:74411"/>
        <dbReference type="ChEBI" id="CHEBI:74449"/>
        <dbReference type="EC" id="2.1.1.223"/>
    </reaction>
</comment>
<comment type="subcellular location">
    <subcellularLocation>
        <location evidence="6">Cytoplasm</location>
    </subcellularLocation>
</comment>
<dbReference type="PROSITE" id="PS00092">
    <property type="entry name" value="N6_MTASE"/>
    <property type="match status" value="1"/>
</dbReference>
<keyword evidence="1 6" id="KW-0963">Cytoplasm</keyword>
<dbReference type="GO" id="GO:0008033">
    <property type="term" value="P:tRNA processing"/>
    <property type="evidence" value="ECO:0007669"/>
    <property type="project" value="UniProtKB-UniRule"/>
</dbReference>
<dbReference type="PANTHER" id="PTHR47739">
    <property type="entry name" value="TRNA1(VAL) (ADENINE(37)-N6)-METHYLTRANSFERASE"/>
    <property type="match status" value="1"/>
</dbReference>
<dbReference type="RefSeq" id="WP_153122308.1">
    <property type="nucleotide sequence ID" value="NZ_VZCB01000033.1"/>
</dbReference>
<sequence>MAGFTFKQFEIQQDCCAMKVGTDGVLLGAWAEGGQRILDIGSGTGLISLMMAQRFPEAQVWGIDIDPDACMQARENVAASPFADRVGIACCALQDLSEEHLLRGQDERMEMGNGKVMKEDEKMMEKSEAAKVDGMLFDAIVSNPPFFVNGLKNPDSKRAMARHSDSLPFPVLMKGVRRWLSDEGVFSAIVPADVLESFVSEAYCSGLSLVRQCGVKTVERKQPKRYLVAFSKRRAGMMDKCTEIMTDSEGNRSEWYAKITEEFYLE</sequence>
<evidence type="ECO:0000259" key="7">
    <source>
        <dbReference type="Pfam" id="PF13649"/>
    </source>
</evidence>
<dbReference type="Pfam" id="PF13649">
    <property type="entry name" value="Methyltransf_25"/>
    <property type="match status" value="1"/>
</dbReference>
<evidence type="ECO:0000256" key="3">
    <source>
        <dbReference type="ARBA" id="ARBA00022679"/>
    </source>
</evidence>
<keyword evidence="5 6" id="KW-0819">tRNA processing</keyword>
<dbReference type="Gene3D" id="3.40.50.150">
    <property type="entry name" value="Vaccinia Virus protein VP39"/>
    <property type="match status" value="1"/>
</dbReference>
<dbReference type="InterPro" id="IPR002052">
    <property type="entry name" value="DNA_methylase_N6_adenine_CS"/>
</dbReference>
<evidence type="ECO:0000256" key="2">
    <source>
        <dbReference type="ARBA" id="ARBA00022603"/>
    </source>
</evidence>
<keyword evidence="4 6" id="KW-0949">S-adenosyl-L-methionine</keyword>
<proteinExistence type="inferred from homology"/>
<feature type="domain" description="Methyltransferase" evidence="7">
    <location>
        <begin position="37"/>
        <end position="98"/>
    </location>
</feature>
<comment type="function">
    <text evidence="6">Specifically methylates the adenine in position 37 of tRNA(1)(Val) (anticodon cmo5UAC).</text>
</comment>
<dbReference type="EC" id="2.1.1.223" evidence="6"/>
<keyword evidence="2 6" id="KW-0489">Methyltransferase</keyword>
<dbReference type="GO" id="GO:0005737">
    <property type="term" value="C:cytoplasm"/>
    <property type="evidence" value="ECO:0007669"/>
    <property type="project" value="UniProtKB-SubCell"/>
</dbReference>
<comment type="caution">
    <text evidence="8">The sequence shown here is derived from an EMBL/GenBank/DDBJ whole genome shotgun (WGS) entry which is preliminary data.</text>
</comment>
<dbReference type="Proteomes" id="UP000480425">
    <property type="component" value="Unassembled WGS sequence"/>
</dbReference>
<dbReference type="InterPro" id="IPR050210">
    <property type="entry name" value="tRNA_Adenine-N(6)_MTase"/>
</dbReference>
<dbReference type="CDD" id="cd02440">
    <property type="entry name" value="AdoMet_MTases"/>
    <property type="match status" value="1"/>
</dbReference>
<organism evidence="8 9">
    <name type="scientific">Segatella copri</name>
    <dbReference type="NCBI Taxonomy" id="165179"/>
    <lineage>
        <taxon>Bacteria</taxon>
        <taxon>Pseudomonadati</taxon>
        <taxon>Bacteroidota</taxon>
        <taxon>Bacteroidia</taxon>
        <taxon>Bacteroidales</taxon>
        <taxon>Prevotellaceae</taxon>
        <taxon>Segatella</taxon>
    </lineage>
</organism>
<evidence type="ECO:0000256" key="4">
    <source>
        <dbReference type="ARBA" id="ARBA00022691"/>
    </source>
</evidence>
<dbReference type="SUPFAM" id="SSF53335">
    <property type="entry name" value="S-adenosyl-L-methionine-dependent methyltransferases"/>
    <property type="match status" value="1"/>
</dbReference>